<evidence type="ECO:0000313" key="3">
    <source>
        <dbReference type="EMBL" id="KIW54540.1"/>
    </source>
</evidence>
<organism evidence="3 4">
    <name type="scientific">Exophiala xenobiotica</name>
    <dbReference type="NCBI Taxonomy" id="348802"/>
    <lineage>
        <taxon>Eukaryota</taxon>
        <taxon>Fungi</taxon>
        <taxon>Dikarya</taxon>
        <taxon>Ascomycota</taxon>
        <taxon>Pezizomycotina</taxon>
        <taxon>Eurotiomycetes</taxon>
        <taxon>Chaetothyriomycetidae</taxon>
        <taxon>Chaetothyriales</taxon>
        <taxon>Herpotrichiellaceae</taxon>
        <taxon>Exophiala</taxon>
    </lineage>
</organism>
<dbReference type="GO" id="GO:0005856">
    <property type="term" value="C:cytoskeleton"/>
    <property type="evidence" value="ECO:0007669"/>
    <property type="project" value="TreeGrafter"/>
</dbReference>
<evidence type="ECO:0000313" key="4">
    <source>
        <dbReference type="Proteomes" id="UP000054342"/>
    </source>
</evidence>
<dbReference type="STRING" id="348802.A0A0D2EIV0"/>
<dbReference type="InterPro" id="IPR051017">
    <property type="entry name" value="Aldolase-II_Adducin_sf"/>
</dbReference>
<keyword evidence="4" id="KW-1185">Reference proteome</keyword>
<dbReference type="Gene3D" id="3.40.225.10">
    <property type="entry name" value="Class II aldolase/adducin N-terminal domain"/>
    <property type="match status" value="1"/>
</dbReference>
<dbReference type="GO" id="GO:0051015">
    <property type="term" value="F:actin filament binding"/>
    <property type="evidence" value="ECO:0007669"/>
    <property type="project" value="TreeGrafter"/>
</dbReference>
<feature type="domain" description="Class II aldolase/adducin N-terminal" evidence="2">
    <location>
        <begin position="107"/>
        <end position="311"/>
    </location>
</feature>
<sequence>MFGPTNSGVRLGIGTQSGRTPPPLELWRNVPIRSSHVKVSLLGTHTCLAAWCLPPSPLTDPPSGHIGPTKIRTGQAGLSMQQLGFPRLSSTPPDNMETQQQLRRLYQNCITGSHVLHYHGILDAYGHLSFRHPSTPSIFIMPRNMAPANIASPQDLVEYNVSDATPVDSNAPAGYIERYIHSEIYKRYPGVNSVIHSHASAVVPYTISGTGVPLKPCLHMAGFLGPSTPVYDVAKHYEPGTTRDLLIRSLHLGESLAACFRAADASTQTGKDEPDHSVVLMRGHGYTVAARSIEECVFRAIYTRENAAIQTASLGLSAAYRGTGEPPTEIHYLRDDEIKGATGIALTGWARAWGLWVREVEAANLYATSG</sequence>
<dbReference type="PANTHER" id="PTHR10672">
    <property type="entry name" value="ADDUCIN"/>
    <property type="match status" value="1"/>
</dbReference>
<dbReference type="HOGENOM" id="CLU_006033_2_2_1"/>
<gene>
    <name evidence="3" type="ORF">PV05_06893</name>
</gene>
<dbReference type="RefSeq" id="XP_013315124.1">
    <property type="nucleotide sequence ID" value="XM_013459670.1"/>
</dbReference>
<dbReference type="Proteomes" id="UP000054342">
    <property type="component" value="Unassembled WGS sequence"/>
</dbReference>
<evidence type="ECO:0000256" key="1">
    <source>
        <dbReference type="SAM" id="MobiDB-lite"/>
    </source>
</evidence>
<reference evidence="3 4" key="1">
    <citation type="submission" date="2015-01" db="EMBL/GenBank/DDBJ databases">
        <title>The Genome Sequence of Exophiala xenobiotica CBS118157.</title>
        <authorList>
            <consortium name="The Broad Institute Genomics Platform"/>
            <person name="Cuomo C."/>
            <person name="de Hoog S."/>
            <person name="Gorbushina A."/>
            <person name="Stielow B."/>
            <person name="Teixiera M."/>
            <person name="Abouelleil A."/>
            <person name="Chapman S.B."/>
            <person name="Priest M."/>
            <person name="Young S.K."/>
            <person name="Wortman J."/>
            <person name="Nusbaum C."/>
            <person name="Birren B."/>
        </authorList>
    </citation>
    <scope>NUCLEOTIDE SEQUENCE [LARGE SCALE GENOMIC DNA]</scope>
    <source>
        <strain evidence="3 4">CBS 118157</strain>
    </source>
</reference>
<dbReference type="InterPro" id="IPR036409">
    <property type="entry name" value="Aldolase_II/adducin_N_sf"/>
</dbReference>
<dbReference type="OrthoDB" id="2932980at2759"/>
<protein>
    <recommendedName>
        <fullName evidence="2">Class II aldolase/adducin N-terminal domain-containing protein</fullName>
    </recommendedName>
</protein>
<name>A0A0D2EIV0_9EURO</name>
<feature type="region of interest" description="Disordered" evidence="1">
    <location>
        <begin position="1"/>
        <end position="24"/>
    </location>
</feature>
<evidence type="ECO:0000259" key="2">
    <source>
        <dbReference type="SMART" id="SM01007"/>
    </source>
</evidence>
<proteinExistence type="predicted"/>
<dbReference type="InterPro" id="IPR001303">
    <property type="entry name" value="Aldolase_II/adducin_N"/>
</dbReference>
<dbReference type="EMBL" id="KN847320">
    <property type="protein sequence ID" value="KIW54540.1"/>
    <property type="molecule type" value="Genomic_DNA"/>
</dbReference>
<dbReference type="SUPFAM" id="SSF53639">
    <property type="entry name" value="AraD/HMP-PK domain-like"/>
    <property type="match status" value="1"/>
</dbReference>
<dbReference type="PANTHER" id="PTHR10672:SF41">
    <property type="entry name" value="CLASS II ALDOLASE_ADDUCIN DOMAIN PROTEIN (AFU_ORTHOLOGUE AFUA_3G01330)"/>
    <property type="match status" value="1"/>
</dbReference>
<accession>A0A0D2EIV0</accession>
<feature type="compositionally biased region" description="Polar residues" evidence="1">
    <location>
        <begin position="1"/>
        <end position="19"/>
    </location>
</feature>
<dbReference type="Pfam" id="PF00596">
    <property type="entry name" value="Aldolase_II"/>
    <property type="match status" value="1"/>
</dbReference>
<dbReference type="SMART" id="SM01007">
    <property type="entry name" value="Aldolase_II"/>
    <property type="match status" value="1"/>
</dbReference>
<dbReference type="GeneID" id="25328801"/>
<dbReference type="AlphaFoldDB" id="A0A0D2EIV0"/>